<feature type="domain" description="AAA+ ATPase" evidence="1">
    <location>
        <begin position="87"/>
        <end position="213"/>
    </location>
</feature>
<dbReference type="PIRSF" id="PIRSF003073">
    <property type="entry name" value="DNAC_TnpB_IstB"/>
    <property type="match status" value="1"/>
</dbReference>
<evidence type="ECO:0000259" key="1">
    <source>
        <dbReference type="SMART" id="SM00382"/>
    </source>
</evidence>
<sequence length="230" mass="25301">MLGSTTVVTSSCQACKDAKHAAEDARKAAEISRERQRRVDSLFRSAGIPARFAERDFDGYKATGNGQKIAHSVCRAFASKWPEKAAVGSSLVLTGLPGTGKTHLACAIASHVMREYLAVAAFGTVSAMLRRIKSTYAKDSQQTEQGAIDDLVSPDLLILDEVGVQIGSEHEKMLMFEVLNARYQELRPTILISNLAMEELESFLGQRVMDRYRECGSVLAFDWESHRGSR</sequence>
<evidence type="ECO:0000313" key="3">
    <source>
        <dbReference type="Proteomes" id="UP000052052"/>
    </source>
</evidence>
<dbReference type="SMART" id="SM00382">
    <property type="entry name" value="AAA"/>
    <property type="match status" value="1"/>
</dbReference>
<dbReference type="GO" id="GO:0005524">
    <property type="term" value="F:ATP binding"/>
    <property type="evidence" value="ECO:0007669"/>
    <property type="project" value="InterPro"/>
</dbReference>
<dbReference type="InterPro" id="IPR003593">
    <property type="entry name" value="AAA+_ATPase"/>
</dbReference>
<dbReference type="CDD" id="cd00009">
    <property type="entry name" value="AAA"/>
    <property type="match status" value="1"/>
</dbReference>
<dbReference type="PANTHER" id="PTHR30050">
    <property type="entry name" value="CHROMOSOMAL REPLICATION INITIATOR PROTEIN DNAA"/>
    <property type="match status" value="1"/>
</dbReference>
<dbReference type="InterPro" id="IPR027417">
    <property type="entry name" value="P-loop_NTPase"/>
</dbReference>
<dbReference type="SUPFAM" id="SSF52540">
    <property type="entry name" value="P-loop containing nucleoside triphosphate hydrolases"/>
    <property type="match status" value="1"/>
</dbReference>
<comment type="caution">
    <text evidence="2">The sequence shown here is derived from an EMBL/GenBank/DDBJ whole genome shotgun (WGS) entry which is preliminary data.</text>
</comment>
<dbReference type="InterPro" id="IPR028350">
    <property type="entry name" value="DNAC/IstB-like"/>
</dbReference>
<evidence type="ECO:0000313" key="2">
    <source>
        <dbReference type="EMBL" id="KRG69247.1"/>
    </source>
</evidence>
<organism evidence="2 3">
    <name type="scientific">Pseudoxanthomonas dokdonensis</name>
    <dbReference type="NCBI Taxonomy" id="344882"/>
    <lineage>
        <taxon>Bacteria</taxon>
        <taxon>Pseudomonadati</taxon>
        <taxon>Pseudomonadota</taxon>
        <taxon>Gammaproteobacteria</taxon>
        <taxon>Lysobacterales</taxon>
        <taxon>Lysobacteraceae</taxon>
        <taxon>Pseudoxanthomonas</taxon>
    </lineage>
</organism>
<dbReference type="EMBL" id="LDJL01000011">
    <property type="protein sequence ID" value="KRG69247.1"/>
    <property type="molecule type" value="Genomic_DNA"/>
</dbReference>
<dbReference type="PANTHER" id="PTHR30050:SF4">
    <property type="entry name" value="ATP-BINDING PROTEIN RV3427C IN INSERTION SEQUENCE-RELATED"/>
    <property type="match status" value="1"/>
</dbReference>
<dbReference type="STRING" id="344882.ABB29_12090"/>
<dbReference type="Proteomes" id="UP000052052">
    <property type="component" value="Unassembled WGS sequence"/>
</dbReference>
<dbReference type="Pfam" id="PF01695">
    <property type="entry name" value="IstB_IS21"/>
    <property type="match status" value="1"/>
</dbReference>
<keyword evidence="3" id="KW-1185">Reference proteome</keyword>
<dbReference type="GO" id="GO:0006260">
    <property type="term" value="P:DNA replication"/>
    <property type="evidence" value="ECO:0007669"/>
    <property type="project" value="TreeGrafter"/>
</dbReference>
<name>A0A0R0CHH2_9GAMM</name>
<accession>A0A0R0CHH2</accession>
<dbReference type="PATRIC" id="fig|344882.3.peg.787"/>
<gene>
    <name evidence="2" type="ORF">ABB29_12090</name>
</gene>
<dbReference type="Gene3D" id="3.40.50.300">
    <property type="entry name" value="P-loop containing nucleotide triphosphate hydrolases"/>
    <property type="match status" value="1"/>
</dbReference>
<reference evidence="2 3" key="1">
    <citation type="submission" date="2015-05" db="EMBL/GenBank/DDBJ databases">
        <title>Genome sequencing and analysis of members of genus Stenotrophomonas.</title>
        <authorList>
            <person name="Patil P.P."/>
            <person name="Midha S."/>
            <person name="Patil P.B."/>
        </authorList>
    </citation>
    <scope>NUCLEOTIDE SEQUENCE [LARGE SCALE GENOMIC DNA]</scope>
    <source>
        <strain evidence="2 3">DSM 21858</strain>
    </source>
</reference>
<proteinExistence type="predicted"/>
<protein>
    <recommendedName>
        <fullName evidence="1">AAA+ ATPase domain-containing protein</fullName>
    </recommendedName>
</protein>
<dbReference type="InterPro" id="IPR002611">
    <property type="entry name" value="IstB_ATP-bd"/>
</dbReference>
<dbReference type="AlphaFoldDB" id="A0A0R0CHH2"/>